<reference evidence="10 11" key="1">
    <citation type="submission" date="2016-09" db="EMBL/GenBank/DDBJ databases">
        <title>Draft genome sequence for the type strain of Desulfuribacillus alkaliarsenatis AHT28, an obligately anaerobic, sulfidogenic bacterium isolated from Russian soda lake sediments.</title>
        <authorList>
            <person name="Abin C.A."/>
            <person name="Hollibaugh J.T."/>
        </authorList>
    </citation>
    <scope>NUCLEOTIDE SEQUENCE [LARGE SCALE GENOMIC DNA]</scope>
    <source>
        <strain evidence="10 11">AHT28</strain>
    </source>
</reference>
<gene>
    <name evidence="10" type="ORF">BHF68_11040</name>
</gene>
<dbReference type="GO" id="GO:0051539">
    <property type="term" value="F:4 iron, 4 sulfur cluster binding"/>
    <property type="evidence" value="ECO:0007669"/>
    <property type="project" value="UniProtKB-KW"/>
</dbReference>
<dbReference type="GO" id="GO:0008863">
    <property type="term" value="F:formate dehydrogenase (NAD+) activity"/>
    <property type="evidence" value="ECO:0007669"/>
    <property type="project" value="InterPro"/>
</dbReference>
<dbReference type="PROSITE" id="PS00932">
    <property type="entry name" value="MOLYBDOPTERIN_PROK_3"/>
    <property type="match status" value="1"/>
</dbReference>
<dbReference type="GO" id="GO:0009055">
    <property type="term" value="F:electron transfer activity"/>
    <property type="evidence" value="ECO:0007669"/>
    <property type="project" value="InterPro"/>
</dbReference>
<dbReference type="Pfam" id="PF01568">
    <property type="entry name" value="Molydop_binding"/>
    <property type="match status" value="1"/>
</dbReference>
<evidence type="ECO:0000259" key="9">
    <source>
        <dbReference type="Pfam" id="PF01568"/>
    </source>
</evidence>
<dbReference type="GO" id="GO:0030313">
    <property type="term" value="C:cell envelope"/>
    <property type="evidence" value="ECO:0007669"/>
    <property type="project" value="UniProtKB-SubCell"/>
</dbReference>
<dbReference type="InterPro" id="IPR009010">
    <property type="entry name" value="Asp_de-COase-like_dom_sf"/>
</dbReference>
<dbReference type="STRING" id="766136.BHF68_11040"/>
<evidence type="ECO:0000259" key="8">
    <source>
        <dbReference type="Pfam" id="PF00384"/>
    </source>
</evidence>
<dbReference type="EMBL" id="MIJE01000034">
    <property type="protein sequence ID" value="OEF95918.1"/>
    <property type="molecule type" value="Genomic_DNA"/>
</dbReference>
<dbReference type="InterPro" id="IPR006656">
    <property type="entry name" value="Mopterin_OxRdtase"/>
</dbReference>
<evidence type="ECO:0000256" key="7">
    <source>
        <dbReference type="ARBA" id="ARBA00023002"/>
    </source>
</evidence>
<dbReference type="GO" id="GO:0009061">
    <property type="term" value="P:anaerobic respiration"/>
    <property type="evidence" value="ECO:0007669"/>
    <property type="project" value="TreeGrafter"/>
</dbReference>
<evidence type="ECO:0000313" key="10">
    <source>
        <dbReference type="EMBL" id="OEF95918.1"/>
    </source>
</evidence>
<evidence type="ECO:0000256" key="4">
    <source>
        <dbReference type="ARBA" id="ARBA00022485"/>
    </source>
</evidence>
<dbReference type="InterPro" id="IPR006443">
    <property type="entry name" value="Formate-DH-alph_fdnG"/>
</dbReference>
<feature type="domain" description="Molybdopterin dinucleotide-binding" evidence="9">
    <location>
        <begin position="669"/>
        <end position="787"/>
    </location>
</feature>
<evidence type="ECO:0000256" key="3">
    <source>
        <dbReference type="ARBA" id="ARBA00010312"/>
    </source>
</evidence>
<evidence type="ECO:0000256" key="5">
    <source>
        <dbReference type="ARBA" id="ARBA00022723"/>
    </source>
</evidence>
<dbReference type="PANTHER" id="PTHR43598:SF1">
    <property type="entry name" value="FORMATE DEHYDROGENASE-O MAJOR SUBUNIT"/>
    <property type="match status" value="1"/>
</dbReference>
<keyword evidence="5" id="KW-0479">Metal-binding</keyword>
<dbReference type="Gene3D" id="3.40.228.10">
    <property type="entry name" value="Dimethylsulfoxide Reductase, domain 2"/>
    <property type="match status" value="2"/>
</dbReference>
<accession>A0A1E5FZQ1</accession>
<keyword evidence="7" id="KW-0560">Oxidoreductase</keyword>
<keyword evidence="4" id="KW-0408">Iron</keyword>
<dbReference type="Proteomes" id="UP000094296">
    <property type="component" value="Unassembled WGS sequence"/>
</dbReference>
<dbReference type="InterPro" id="IPR006655">
    <property type="entry name" value="Mopterin_OxRdtase_prok_CS"/>
</dbReference>
<evidence type="ECO:0000256" key="6">
    <source>
        <dbReference type="ARBA" id="ARBA00022764"/>
    </source>
</evidence>
<sequence length="794" mass="88806">MTNHWLDLKNAKVFLIQGSNAAENHPMSMKWVMRAKEQGAKVIHVDPRFTRTSKVADIFAQIRAGSDIAFLNAIINYILENDLYDEQFIKDHTNGLLIANEDLAFDNGLFSGYNQGSYSYDTSSWGYELDEERKPQKADSLNDSRCVFSKIKGFFKRYDFKTASDICGVPEETIKLIADTLVENRPGTIMYALGMTQHTVGAQNIRSFGVLQLLLGNVGKPGSGVNALRGEPNVQGATDMACLFHILPGYLATPNHDVVDLDTWTSRTGTFRRTFMVNLLKAWFGENATPENDFGFNWIMKKNAAANYSIFRIFETAIEDQMKMLYIMGQNPMVTSPNLKLVHEALSKMEMLVCADLFMTETAAFWEKPGVDPSTIDTEVIFLPAQSFLEKEGSLSNSGRLVQWRYSTLNQVGEAKSDLEMIDLIFRKVRELLQGSRAEKDQPILNAKWNYSNNHFAEQVLKELNGYDITTGQPVAGIGALRADGTTSSGNWLYAGVFANNENLSKRSDNENDPGGLGIYPGFRWCWPGNIHVLYNRASCDKDGKPYDESKKIVWWDSILGRWTGYDGPDVPNATHGPDTPNGQRAFRMSGEGLGRLIAGPYQDPQADTVLPRDSSGVLVDGPMPEFYEPVESPTTNILHPEVPINPCLKYPRLPSLQEIGTVEDYPYVLCTSSLAEHWCAGTVTRNVPWLNELVKETFIEIPKSLAAKHNIENGDEVLVWSARGEVQAKAMVTHRIKTLMINGKEVETVWMPYNWGYKGLSQAASTNMVTIDAGDPNTWIQETKACLINLRKV</sequence>
<comment type="cofactor">
    <cofactor evidence="1">
        <name>[4Fe-4S] cluster</name>
        <dbReference type="ChEBI" id="CHEBI:49883"/>
    </cofactor>
</comment>
<dbReference type="Gene3D" id="3.40.50.740">
    <property type="match status" value="1"/>
</dbReference>
<keyword evidence="6" id="KW-0574">Periplasm</keyword>
<keyword evidence="11" id="KW-1185">Reference proteome</keyword>
<dbReference type="GO" id="GO:0030151">
    <property type="term" value="F:molybdenum ion binding"/>
    <property type="evidence" value="ECO:0007669"/>
    <property type="project" value="TreeGrafter"/>
</dbReference>
<feature type="domain" description="Molybdopterin oxidoreductase" evidence="8">
    <location>
        <begin position="3"/>
        <end position="423"/>
    </location>
</feature>
<protein>
    <submittedName>
        <fullName evidence="10">Formate dehydrogenase-N subunit alpha</fullName>
    </submittedName>
</protein>
<proteinExistence type="inferred from homology"/>
<keyword evidence="4" id="KW-0411">Iron-sulfur</keyword>
<dbReference type="GO" id="GO:0047111">
    <property type="term" value="F:formate dehydrogenase (cytochrome-c-553) activity"/>
    <property type="evidence" value="ECO:0007669"/>
    <property type="project" value="InterPro"/>
</dbReference>
<dbReference type="SUPFAM" id="SSF53706">
    <property type="entry name" value="Formate dehydrogenase/DMSO reductase, domains 1-3"/>
    <property type="match status" value="1"/>
</dbReference>
<keyword evidence="4" id="KW-0004">4Fe-4S</keyword>
<dbReference type="GO" id="GO:0043546">
    <property type="term" value="F:molybdopterin cofactor binding"/>
    <property type="evidence" value="ECO:0007669"/>
    <property type="project" value="InterPro"/>
</dbReference>
<comment type="subcellular location">
    <subcellularLocation>
        <location evidence="2">Cell envelope</location>
    </subcellularLocation>
</comment>
<dbReference type="Pfam" id="PF00384">
    <property type="entry name" value="Molybdopterin"/>
    <property type="match status" value="1"/>
</dbReference>
<comment type="similarity">
    <text evidence="3">Belongs to the prokaryotic molybdopterin-containing oxidoreductase family.</text>
</comment>
<evidence type="ECO:0000256" key="2">
    <source>
        <dbReference type="ARBA" id="ARBA00004196"/>
    </source>
</evidence>
<dbReference type="Gene3D" id="2.40.40.20">
    <property type="match status" value="1"/>
</dbReference>
<evidence type="ECO:0000256" key="1">
    <source>
        <dbReference type="ARBA" id="ARBA00001966"/>
    </source>
</evidence>
<dbReference type="CDD" id="cd02792">
    <property type="entry name" value="MopB_CT_Formate-Dh-Na-like"/>
    <property type="match status" value="1"/>
</dbReference>
<evidence type="ECO:0000313" key="11">
    <source>
        <dbReference type="Proteomes" id="UP000094296"/>
    </source>
</evidence>
<dbReference type="PANTHER" id="PTHR43598">
    <property type="entry name" value="TUNGSTEN-CONTAINING FORMYLMETHANOFURAN DEHYDROGENASE 2 SUBUNIT B"/>
    <property type="match status" value="1"/>
</dbReference>
<dbReference type="SUPFAM" id="SSF50692">
    <property type="entry name" value="ADC-like"/>
    <property type="match status" value="1"/>
</dbReference>
<dbReference type="InterPro" id="IPR006657">
    <property type="entry name" value="MoPterin_dinucl-bd_dom"/>
</dbReference>
<name>A0A1E5FZQ1_9FIRM</name>
<dbReference type="NCBIfam" id="TIGR01553">
    <property type="entry name" value="formate-DH-alph"/>
    <property type="match status" value="1"/>
</dbReference>
<comment type="caution">
    <text evidence="10">The sequence shown here is derived from an EMBL/GenBank/DDBJ whole genome shotgun (WGS) entry which is preliminary data.</text>
</comment>
<organism evidence="10 11">
    <name type="scientific">Desulfuribacillus alkaliarsenatis</name>
    <dbReference type="NCBI Taxonomy" id="766136"/>
    <lineage>
        <taxon>Bacteria</taxon>
        <taxon>Bacillati</taxon>
        <taxon>Bacillota</taxon>
        <taxon>Desulfuribacillia</taxon>
        <taxon>Desulfuribacillales</taxon>
        <taxon>Desulfuribacillaceae</taxon>
        <taxon>Desulfuribacillus</taxon>
    </lineage>
</organism>
<dbReference type="AlphaFoldDB" id="A0A1E5FZQ1"/>